<dbReference type="Proteomes" id="UP000054359">
    <property type="component" value="Unassembled WGS sequence"/>
</dbReference>
<dbReference type="OrthoDB" id="7217381at2759"/>
<keyword evidence="2" id="KW-1185">Reference proteome</keyword>
<evidence type="ECO:0000313" key="1">
    <source>
        <dbReference type="EMBL" id="KFM62979.1"/>
    </source>
</evidence>
<sequence length="70" mass="8282">MGIRLLFTMLNDKCCLICLTLVAIAKKGNLERHFLALYNEYQTDYPPNSQLRKHKVRELKTEQVNRVFLK</sequence>
<dbReference type="EMBL" id="KK114644">
    <property type="protein sequence ID" value="KFM62979.1"/>
    <property type="molecule type" value="Genomic_DNA"/>
</dbReference>
<evidence type="ECO:0000313" key="2">
    <source>
        <dbReference type="Proteomes" id="UP000054359"/>
    </source>
</evidence>
<name>A0A087TCZ0_STEMI</name>
<protein>
    <submittedName>
        <fullName evidence="1">Uncharacterized protein</fullName>
    </submittedName>
</protein>
<organism evidence="1 2">
    <name type="scientific">Stegodyphus mimosarum</name>
    <name type="common">African social velvet spider</name>
    <dbReference type="NCBI Taxonomy" id="407821"/>
    <lineage>
        <taxon>Eukaryota</taxon>
        <taxon>Metazoa</taxon>
        <taxon>Ecdysozoa</taxon>
        <taxon>Arthropoda</taxon>
        <taxon>Chelicerata</taxon>
        <taxon>Arachnida</taxon>
        <taxon>Araneae</taxon>
        <taxon>Araneomorphae</taxon>
        <taxon>Entelegynae</taxon>
        <taxon>Eresoidea</taxon>
        <taxon>Eresidae</taxon>
        <taxon>Stegodyphus</taxon>
    </lineage>
</organism>
<dbReference type="AlphaFoldDB" id="A0A087TCZ0"/>
<gene>
    <name evidence="1" type="ORF">X975_23300</name>
</gene>
<feature type="non-terminal residue" evidence="1">
    <location>
        <position position="70"/>
    </location>
</feature>
<accession>A0A087TCZ0</accession>
<dbReference type="STRING" id="407821.A0A087TCZ0"/>
<reference evidence="1 2" key="1">
    <citation type="submission" date="2013-11" db="EMBL/GenBank/DDBJ databases">
        <title>Genome sequencing of Stegodyphus mimosarum.</title>
        <authorList>
            <person name="Bechsgaard J."/>
        </authorList>
    </citation>
    <scope>NUCLEOTIDE SEQUENCE [LARGE SCALE GENOMIC DNA]</scope>
</reference>
<proteinExistence type="predicted"/>